<protein>
    <submittedName>
        <fullName evidence="2">Uncharacterized protein</fullName>
    </submittedName>
</protein>
<gene>
    <name evidence="2" type="ORF">GCK32_010666</name>
</gene>
<name>A0AAN8J2D4_TRICO</name>
<feature type="region of interest" description="Disordered" evidence="1">
    <location>
        <begin position="1"/>
        <end position="39"/>
    </location>
</feature>
<reference evidence="2 3" key="1">
    <citation type="submission" date="2019-10" db="EMBL/GenBank/DDBJ databases">
        <title>Assembly and Annotation for the nematode Trichostrongylus colubriformis.</title>
        <authorList>
            <person name="Martin J."/>
        </authorList>
    </citation>
    <scope>NUCLEOTIDE SEQUENCE [LARGE SCALE GENOMIC DNA]</scope>
    <source>
        <strain evidence="2">G859</strain>
        <tissue evidence="2">Whole worm</tissue>
    </source>
</reference>
<feature type="compositionally biased region" description="Low complexity" evidence="1">
    <location>
        <begin position="20"/>
        <end position="31"/>
    </location>
</feature>
<sequence length="169" mass="18430">MQSEQYDSQPKRLRTEAKTSADSSASASTVDDPVDGSTVNKRETIDNLINTLQRLRDGDDNSLASSAVDVLSSMARGCTVQPSTAPTTDLSNNLTDETRVPALQAVPYIVPQQKLELPSWSDFSLQGLTVPYLFHRRQMCSSLAAATPQLDFTTAASFPTIVPFPMYQL</sequence>
<dbReference type="Proteomes" id="UP001331761">
    <property type="component" value="Unassembled WGS sequence"/>
</dbReference>
<evidence type="ECO:0000313" key="3">
    <source>
        <dbReference type="Proteomes" id="UP001331761"/>
    </source>
</evidence>
<keyword evidence="3" id="KW-1185">Reference proteome</keyword>
<feature type="non-terminal residue" evidence="2">
    <location>
        <position position="169"/>
    </location>
</feature>
<evidence type="ECO:0000313" key="2">
    <source>
        <dbReference type="EMBL" id="KAK5979609.1"/>
    </source>
</evidence>
<evidence type="ECO:0000256" key="1">
    <source>
        <dbReference type="SAM" id="MobiDB-lite"/>
    </source>
</evidence>
<comment type="caution">
    <text evidence="2">The sequence shown here is derived from an EMBL/GenBank/DDBJ whole genome shotgun (WGS) entry which is preliminary data.</text>
</comment>
<dbReference type="AlphaFoldDB" id="A0AAN8J2D4"/>
<accession>A0AAN8J2D4</accession>
<organism evidence="2 3">
    <name type="scientific">Trichostrongylus colubriformis</name>
    <name type="common">Black scour worm</name>
    <dbReference type="NCBI Taxonomy" id="6319"/>
    <lineage>
        <taxon>Eukaryota</taxon>
        <taxon>Metazoa</taxon>
        <taxon>Ecdysozoa</taxon>
        <taxon>Nematoda</taxon>
        <taxon>Chromadorea</taxon>
        <taxon>Rhabditida</taxon>
        <taxon>Rhabditina</taxon>
        <taxon>Rhabditomorpha</taxon>
        <taxon>Strongyloidea</taxon>
        <taxon>Trichostrongylidae</taxon>
        <taxon>Trichostrongylus</taxon>
    </lineage>
</organism>
<proteinExistence type="predicted"/>
<dbReference type="EMBL" id="WIXE01008199">
    <property type="protein sequence ID" value="KAK5979609.1"/>
    <property type="molecule type" value="Genomic_DNA"/>
</dbReference>
<feature type="compositionally biased region" description="Basic and acidic residues" evidence="1">
    <location>
        <begin position="9"/>
        <end position="19"/>
    </location>
</feature>